<dbReference type="Pfam" id="PF01011">
    <property type="entry name" value="PQQ"/>
    <property type="match status" value="2"/>
</dbReference>
<dbReference type="InterPro" id="IPR018391">
    <property type="entry name" value="PQQ_b-propeller_rpt"/>
</dbReference>
<evidence type="ECO:0000256" key="4">
    <source>
        <dbReference type="ARBA" id="ARBA00022723"/>
    </source>
</evidence>
<evidence type="ECO:0000256" key="7">
    <source>
        <dbReference type="ARBA" id="ARBA00023004"/>
    </source>
</evidence>
<keyword evidence="6" id="KW-0560">Oxidoreductase</keyword>
<dbReference type="InterPro" id="IPR002372">
    <property type="entry name" value="PQQ_rpt_dom"/>
</dbReference>
<dbReference type="PROSITE" id="PS51257">
    <property type="entry name" value="PROKAR_LIPOPROTEIN"/>
    <property type="match status" value="1"/>
</dbReference>
<feature type="chain" id="PRO_5047249051" evidence="9">
    <location>
        <begin position="25"/>
        <end position="705"/>
    </location>
</feature>
<evidence type="ECO:0000256" key="8">
    <source>
        <dbReference type="PROSITE-ProRule" id="PRU00433"/>
    </source>
</evidence>
<dbReference type="PANTHER" id="PTHR32303:SF4">
    <property type="entry name" value="QUINOPROTEIN GLUCOSE DEHYDROGENASE"/>
    <property type="match status" value="1"/>
</dbReference>
<evidence type="ECO:0000256" key="2">
    <source>
        <dbReference type="ARBA" id="ARBA00008156"/>
    </source>
</evidence>
<dbReference type="InterPro" id="IPR036909">
    <property type="entry name" value="Cyt_c-like_dom_sf"/>
</dbReference>
<evidence type="ECO:0000259" key="10">
    <source>
        <dbReference type="PROSITE" id="PS51007"/>
    </source>
</evidence>
<name>A0ABR7VC04_9FLAO</name>
<keyword evidence="3 8" id="KW-0349">Heme</keyword>
<proteinExistence type="inferred from homology"/>
<dbReference type="InterPro" id="IPR011047">
    <property type="entry name" value="Quinoprotein_ADH-like_sf"/>
</dbReference>
<dbReference type="SMART" id="SM00564">
    <property type="entry name" value="PQQ"/>
    <property type="match status" value="3"/>
</dbReference>
<organism evidence="11 12">
    <name type="scientific">Maribacter arenosus</name>
    <dbReference type="NCBI Taxonomy" id="1854708"/>
    <lineage>
        <taxon>Bacteria</taxon>
        <taxon>Pseudomonadati</taxon>
        <taxon>Bacteroidota</taxon>
        <taxon>Flavobacteriia</taxon>
        <taxon>Flavobacteriales</taxon>
        <taxon>Flavobacteriaceae</taxon>
        <taxon>Maribacter</taxon>
    </lineage>
</organism>
<dbReference type="Gene3D" id="2.140.10.10">
    <property type="entry name" value="Quinoprotein alcohol dehydrogenase-like superfamily"/>
    <property type="match status" value="2"/>
</dbReference>
<dbReference type="CDD" id="cd10280">
    <property type="entry name" value="PQQ_mGDH"/>
    <property type="match status" value="1"/>
</dbReference>
<protein>
    <submittedName>
        <fullName evidence="11">Pyrroloquinoline quinone-dependent dehydrogenase</fullName>
    </submittedName>
</protein>
<dbReference type="SUPFAM" id="SSF46626">
    <property type="entry name" value="Cytochrome c"/>
    <property type="match status" value="1"/>
</dbReference>
<evidence type="ECO:0000256" key="9">
    <source>
        <dbReference type="SAM" id="SignalP"/>
    </source>
</evidence>
<feature type="domain" description="Cytochrome c" evidence="10">
    <location>
        <begin position="474"/>
        <end position="551"/>
    </location>
</feature>
<evidence type="ECO:0000256" key="6">
    <source>
        <dbReference type="ARBA" id="ARBA00023002"/>
    </source>
</evidence>
<keyword evidence="12" id="KW-1185">Reference proteome</keyword>
<dbReference type="InterPro" id="IPR017511">
    <property type="entry name" value="PQQ_mDH"/>
</dbReference>
<dbReference type="PROSITE" id="PS51007">
    <property type="entry name" value="CYTC"/>
    <property type="match status" value="1"/>
</dbReference>
<evidence type="ECO:0000256" key="5">
    <source>
        <dbReference type="ARBA" id="ARBA00022729"/>
    </source>
</evidence>
<feature type="signal peptide" evidence="9">
    <location>
        <begin position="1"/>
        <end position="24"/>
    </location>
</feature>
<keyword evidence="5 9" id="KW-0732">Signal</keyword>
<evidence type="ECO:0000256" key="1">
    <source>
        <dbReference type="ARBA" id="ARBA00001931"/>
    </source>
</evidence>
<dbReference type="PANTHER" id="PTHR32303">
    <property type="entry name" value="QUINOPROTEIN ALCOHOL DEHYDROGENASE (CYTOCHROME C)"/>
    <property type="match status" value="1"/>
</dbReference>
<dbReference type="SUPFAM" id="SSF50998">
    <property type="entry name" value="Quinoprotein alcohol dehydrogenase-like"/>
    <property type="match status" value="1"/>
</dbReference>
<dbReference type="Proteomes" id="UP000598350">
    <property type="component" value="Unassembled WGS sequence"/>
</dbReference>
<comment type="cofactor">
    <cofactor evidence="1">
        <name>pyrroloquinoline quinone</name>
        <dbReference type="ChEBI" id="CHEBI:58442"/>
    </cofactor>
</comment>
<comment type="similarity">
    <text evidence="2">Belongs to the bacterial PQQ dehydrogenase family.</text>
</comment>
<evidence type="ECO:0000313" key="11">
    <source>
        <dbReference type="EMBL" id="MBD0851215.1"/>
    </source>
</evidence>
<reference evidence="11 12" key="1">
    <citation type="submission" date="2020-05" db="EMBL/GenBank/DDBJ databases">
        <title>The draft genome sequence of Maribacter arenosus CAU 1321.</title>
        <authorList>
            <person name="Mu L."/>
        </authorList>
    </citation>
    <scope>NUCLEOTIDE SEQUENCE [LARGE SCALE GENOMIC DNA]</scope>
    <source>
        <strain evidence="11 12">CAU 1321</strain>
    </source>
</reference>
<dbReference type="EMBL" id="JABTCG010000004">
    <property type="protein sequence ID" value="MBD0851215.1"/>
    <property type="molecule type" value="Genomic_DNA"/>
</dbReference>
<sequence>MHCNKTLSKLIAVSFLFISFISCENTNPKTLSYTSWSTYLGDSGRSHYSTLSQITKENVKDLKVVWSYESPDWGQMQMNPIVIDTMLYGVSAALRAFALHAATGEEIWRFGDSLQVWHSTSRGVSYWENGDDRRIFFTRGPDLYALDALSGQPISTFGNQGKIDLRSGLPEEDKDKFVISNTPGTIYKDLIVMPLRISEDIDAARGDIMAFNVITGALEWVFHTIPYPTEEGYDTWKDIKAYQNKWVGAANNWAGMALDKRLGIIYVPTGSAAPDFYGGMRKGSNLYSDCLLALDANTGERIWHFQFTHHDIWDRDPPAPPNLLMVERKGKKIPAVAQVTKQGYVYVFDRRTGKPLFDIAEKTVPSSKLEGEEAWPTQPFPVEPKPFARQSNVLTADDISPFAENKEELKEILAKSDKRIYAPPSLGPVLLLPGYDGAAEWGGAATNPYEGIIYVNSNEMAWILQMEEVVRNSEDISLGEQVYLNNCVICHKVDRSGMAASGFPSLIDIKARKTREEVSVQIVNGKGMMTGFPQIPDKEKEALVDFLFDENVGKEVKSGESNHYPLPYKHAGYNKFLDNKGLPGISPPWGTLHAIDLNTGKYIWSVPFGDTPELGAEGKGTGTENYGGPIVTENGLLFIGATKVGYFRVFDKYTGKLLWEYKLPAAAFATPAMYEVNGKQYITIACGGEKLGTVKGNRIVAFALK</sequence>
<gene>
    <name evidence="11" type="ORF">HPE63_11095</name>
</gene>
<dbReference type="InterPro" id="IPR009056">
    <property type="entry name" value="Cyt_c-like_dom"/>
</dbReference>
<keyword evidence="4 8" id="KW-0479">Metal-binding</keyword>
<comment type="caution">
    <text evidence="11">The sequence shown here is derived from an EMBL/GenBank/DDBJ whole genome shotgun (WGS) entry which is preliminary data.</text>
</comment>
<keyword evidence="7 8" id="KW-0408">Iron</keyword>
<accession>A0ABR7VC04</accession>
<evidence type="ECO:0000256" key="3">
    <source>
        <dbReference type="ARBA" id="ARBA00022617"/>
    </source>
</evidence>
<evidence type="ECO:0000313" key="12">
    <source>
        <dbReference type="Proteomes" id="UP000598350"/>
    </source>
</evidence>